<sequence>MKRLFSILFLLLICQKSLACECEVKQSVKVNWNASNTIFVGKVIQRSSEVKSDGSLIFIYEFQINTIYKSASRNKKLSEKMYFHIKNNCGYVFEVDREYLIYANQSGNSNSFECSICSRTDILKNIKKEELSYLKKLKK</sequence>
<protein>
    <recommendedName>
        <fullName evidence="4">Tissue inhibitor of metalloproteinase</fullName>
    </recommendedName>
</protein>
<evidence type="ECO:0008006" key="4">
    <source>
        <dbReference type="Google" id="ProtNLM"/>
    </source>
</evidence>
<dbReference type="EMBL" id="JACBJI010000017">
    <property type="protein sequence ID" value="NYA72752.1"/>
    <property type="molecule type" value="Genomic_DNA"/>
</dbReference>
<dbReference type="InterPro" id="IPR008993">
    <property type="entry name" value="TIMP-like_OB-fold"/>
</dbReference>
<comment type="caution">
    <text evidence="2">The sequence shown here is derived from an EMBL/GenBank/DDBJ whole genome shotgun (WGS) entry which is preliminary data.</text>
</comment>
<evidence type="ECO:0000313" key="3">
    <source>
        <dbReference type="Proteomes" id="UP000535020"/>
    </source>
</evidence>
<keyword evidence="3" id="KW-1185">Reference proteome</keyword>
<dbReference type="RefSeq" id="WP_176007562.1">
    <property type="nucleotide sequence ID" value="NZ_JABWMI010000036.1"/>
</dbReference>
<dbReference type="AlphaFoldDB" id="A0A7Y9C8S8"/>
<gene>
    <name evidence="2" type="ORF">HZF10_17625</name>
</gene>
<proteinExistence type="predicted"/>
<dbReference type="Gene3D" id="2.40.50.120">
    <property type="match status" value="1"/>
</dbReference>
<evidence type="ECO:0000313" key="2">
    <source>
        <dbReference type="EMBL" id="NYA72752.1"/>
    </source>
</evidence>
<dbReference type="Proteomes" id="UP000535020">
    <property type="component" value="Unassembled WGS sequence"/>
</dbReference>
<reference evidence="2 3" key="1">
    <citation type="submission" date="2020-07" db="EMBL/GenBank/DDBJ databases">
        <authorList>
            <person name="Sun Q."/>
        </authorList>
    </citation>
    <scope>NUCLEOTIDE SEQUENCE [LARGE SCALE GENOMIC DNA]</scope>
    <source>
        <strain evidence="2 3">MAH-1</strain>
    </source>
</reference>
<name>A0A7Y9C8S8_9FLAO</name>
<evidence type="ECO:0000256" key="1">
    <source>
        <dbReference type="SAM" id="SignalP"/>
    </source>
</evidence>
<keyword evidence="1" id="KW-0732">Signal</keyword>
<feature type="chain" id="PRO_5031258102" description="Tissue inhibitor of metalloproteinase" evidence="1">
    <location>
        <begin position="20"/>
        <end position="139"/>
    </location>
</feature>
<feature type="signal peptide" evidence="1">
    <location>
        <begin position="1"/>
        <end position="19"/>
    </location>
</feature>
<dbReference type="SUPFAM" id="SSF50242">
    <property type="entry name" value="TIMP-like"/>
    <property type="match status" value="1"/>
</dbReference>
<accession>A0A7Y9C8S8</accession>
<organism evidence="2 3">
    <name type="scientific">Flavobacterium agri</name>
    <dbReference type="NCBI Taxonomy" id="2743471"/>
    <lineage>
        <taxon>Bacteria</taxon>
        <taxon>Pseudomonadati</taxon>
        <taxon>Bacteroidota</taxon>
        <taxon>Flavobacteriia</taxon>
        <taxon>Flavobacteriales</taxon>
        <taxon>Flavobacteriaceae</taxon>
        <taxon>Flavobacterium</taxon>
    </lineage>
</organism>